<feature type="compositionally biased region" description="Basic and acidic residues" evidence="1">
    <location>
        <begin position="256"/>
        <end position="269"/>
    </location>
</feature>
<organism evidence="3 4">
    <name type="scientific">Ooceraea biroi</name>
    <name type="common">Clonal raider ant</name>
    <name type="synonym">Cerapachys biroi</name>
    <dbReference type="NCBI Taxonomy" id="2015173"/>
    <lineage>
        <taxon>Eukaryota</taxon>
        <taxon>Metazoa</taxon>
        <taxon>Ecdysozoa</taxon>
        <taxon>Arthropoda</taxon>
        <taxon>Hexapoda</taxon>
        <taxon>Insecta</taxon>
        <taxon>Pterygota</taxon>
        <taxon>Neoptera</taxon>
        <taxon>Endopterygota</taxon>
        <taxon>Hymenoptera</taxon>
        <taxon>Apocrita</taxon>
        <taxon>Aculeata</taxon>
        <taxon>Formicoidea</taxon>
        <taxon>Formicidae</taxon>
        <taxon>Dorylinae</taxon>
        <taxon>Ooceraea</taxon>
    </lineage>
</organism>
<evidence type="ECO:0000256" key="1">
    <source>
        <dbReference type="SAM" id="MobiDB-lite"/>
    </source>
</evidence>
<feature type="region of interest" description="Disordered" evidence="1">
    <location>
        <begin position="37"/>
        <end position="81"/>
    </location>
</feature>
<dbReference type="InterPro" id="IPR036691">
    <property type="entry name" value="Endo/exonu/phosph_ase_sf"/>
</dbReference>
<dbReference type="OrthoDB" id="7554057at2759"/>
<dbReference type="EMBL" id="QOIP01000003">
    <property type="protein sequence ID" value="RLU24556.1"/>
    <property type="molecule type" value="Genomic_DNA"/>
</dbReference>
<reference evidence="3 4" key="1">
    <citation type="journal article" date="2018" name="Genome Res.">
        <title>The genomic architecture and molecular evolution of ant odorant receptors.</title>
        <authorList>
            <person name="McKenzie S.K."/>
            <person name="Kronauer D.J.C."/>
        </authorList>
    </citation>
    <scope>NUCLEOTIDE SEQUENCE [LARGE SCALE GENOMIC DNA]</scope>
    <source>
        <strain evidence="3">Clonal line C1</strain>
    </source>
</reference>
<dbReference type="Proteomes" id="UP000279307">
    <property type="component" value="Chromosome 3"/>
</dbReference>
<evidence type="ECO:0000259" key="2">
    <source>
        <dbReference type="Pfam" id="PF14529"/>
    </source>
</evidence>
<dbReference type="InterPro" id="IPR005135">
    <property type="entry name" value="Endo/exonuclease/phosphatase"/>
</dbReference>
<accession>A0A3L8DW19</accession>
<gene>
    <name evidence="3" type="ORF">DMN91_002645</name>
</gene>
<dbReference type="SUPFAM" id="SSF56219">
    <property type="entry name" value="DNase I-like"/>
    <property type="match status" value="1"/>
</dbReference>
<sequence>MRICRASERRLAARVVRAYRTVSQRAALVLAGRWGQRRAGSSAGGGAEAPAGDPLDGEEEGGGKGRRRREGPGGARHGRGVMAGQVLQVNLNRARRAQDLFLQSMVERGYALGVAAEPHRVPVGHPHWVTDRRGSVAITWCPSTCSSPMTLLESGEGFVAVEWGDTVVVGSTRYAPPAMGLAAFDDYLTGVGECVQRCLPRPVLVAGDFNAKSGLWGSPRIDVRGEILVVWAATLGLCGSIPSPPGRRRPTTAVESKGDMRGLADRQSPRGDVAGQASGR</sequence>
<feature type="region of interest" description="Disordered" evidence="1">
    <location>
        <begin position="242"/>
        <end position="280"/>
    </location>
</feature>
<name>A0A3L8DW19_OOCBI</name>
<evidence type="ECO:0000313" key="3">
    <source>
        <dbReference type="EMBL" id="RLU24556.1"/>
    </source>
</evidence>
<proteinExistence type="predicted"/>
<dbReference type="GO" id="GO:0003824">
    <property type="term" value="F:catalytic activity"/>
    <property type="evidence" value="ECO:0007669"/>
    <property type="project" value="InterPro"/>
</dbReference>
<dbReference type="CDD" id="cd09077">
    <property type="entry name" value="R1-I-EN"/>
    <property type="match status" value="1"/>
</dbReference>
<feature type="domain" description="Endonuclease/exonuclease/phosphatase" evidence="2">
    <location>
        <begin position="174"/>
        <end position="244"/>
    </location>
</feature>
<comment type="caution">
    <text evidence="3">The sequence shown here is derived from an EMBL/GenBank/DDBJ whole genome shotgun (WGS) entry which is preliminary data.</text>
</comment>
<dbReference type="Gene3D" id="3.60.10.10">
    <property type="entry name" value="Endonuclease/exonuclease/phosphatase"/>
    <property type="match status" value="1"/>
</dbReference>
<evidence type="ECO:0000313" key="4">
    <source>
        <dbReference type="Proteomes" id="UP000279307"/>
    </source>
</evidence>
<protein>
    <recommendedName>
        <fullName evidence="2">Endonuclease/exonuclease/phosphatase domain-containing protein</fullName>
    </recommendedName>
</protein>
<dbReference type="Pfam" id="PF14529">
    <property type="entry name" value="Exo_endo_phos_2"/>
    <property type="match status" value="1"/>
</dbReference>
<dbReference type="AlphaFoldDB" id="A0A3L8DW19"/>